<evidence type="ECO:0000313" key="1">
    <source>
        <dbReference type="EMBL" id="ABE55749.1"/>
    </source>
</evidence>
<dbReference type="InterPro" id="IPR008554">
    <property type="entry name" value="Glutaredoxin-like"/>
</dbReference>
<protein>
    <submittedName>
        <fullName evidence="1">Glutaredoxin 2</fullName>
    </submittedName>
</protein>
<proteinExistence type="predicted"/>
<name>Q12LC7_SHEDO</name>
<sequence length="78" mass="8652">MASDPALEYTLYHTDGCHLCELAKALVEAAGVDFNHIDICEQPALAERYGISIPVFAQGERELFWPFDAAQLHDFLGV</sequence>
<evidence type="ECO:0000313" key="2">
    <source>
        <dbReference type="Proteomes" id="UP000001982"/>
    </source>
</evidence>
<dbReference type="AlphaFoldDB" id="Q12LC7"/>
<gene>
    <name evidence="1" type="ordered locus">Sden_2469</name>
</gene>
<dbReference type="Pfam" id="PF05768">
    <property type="entry name" value="Glrx-like"/>
    <property type="match status" value="1"/>
</dbReference>
<dbReference type="SUPFAM" id="SSF52833">
    <property type="entry name" value="Thioredoxin-like"/>
    <property type="match status" value="1"/>
</dbReference>
<accession>Q12LC7</accession>
<dbReference type="STRING" id="318161.Sden_2469"/>
<dbReference type="OrthoDB" id="8537427at2"/>
<keyword evidence="2" id="KW-1185">Reference proteome</keyword>
<dbReference type="Gene3D" id="3.40.30.10">
    <property type="entry name" value="Glutaredoxin"/>
    <property type="match status" value="1"/>
</dbReference>
<dbReference type="EMBL" id="CP000302">
    <property type="protein sequence ID" value="ABE55749.1"/>
    <property type="molecule type" value="Genomic_DNA"/>
</dbReference>
<dbReference type="Proteomes" id="UP000001982">
    <property type="component" value="Chromosome"/>
</dbReference>
<dbReference type="RefSeq" id="WP_011496900.1">
    <property type="nucleotide sequence ID" value="NC_007954.1"/>
</dbReference>
<dbReference type="eggNOG" id="COG0695">
    <property type="taxonomic scope" value="Bacteria"/>
</dbReference>
<dbReference type="KEGG" id="sdn:Sden_2469"/>
<dbReference type="InterPro" id="IPR036249">
    <property type="entry name" value="Thioredoxin-like_sf"/>
</dbReference>
<reference evidence="1 2" key="1">
    <citation type="submission" date="2006-03" db="EMBL/GenBank/DDBJ databases">
        <title>Complete sequence of Shewanella denitrificans OS217.</title>
        <authorList>
            <consortium name="US DOE Joint Genome Institute"/>
            <person name="Copeland A."/>
            <person name="Lucas S."/>
            <person name="Lapidus A."/>
            <person name="Barry K."/>
            <person name="Detter J.C."/>
            <person name="Glavina del Rio T."/>
            <person name="Hammon N."/>
            <person name="Israni S."/>
            <person name="Dalin E."/>
            <person name="Tice H."/>
            <person name="Pitluck S."/>
            <person name="Brettin T."/>
            <person name="Bruce D."/>
            <person name="Han C."/>
            <person name="Tapia R."/>
            <person name="Gilna P."/>
            <person name="Kiss H."/>
            <person name="Schmutz J."/>
            <person name="Larimer F."/>
            <person name="Land M."/>
            <person name="Hauser L."/>
            <person name="Kyrpides N."/>
            <person name="Lykidis A."/>
            <person name="Richardson P."/>
        </authorList>
    </citation>
    <scope>NUCLEOTIDE SEQUENCE [LARGE SCALE GENOMIC DNA]</scope>
    <source>
        <strain evidence="2">OS217 / ATCC BAA-1090 / DSM 15013</strain>
    </source>
</reference>
<dbReference type="HOGENOM" id="CLU_125054_4_2_6"/>
<organism evidence="1 2">
    <name type="scientific">Shewanella denitrificans (strain OS217 / ATCC BAA-1090 / DSM 15013)</name>
    <dbReference type="NCBI Taxonomy" id="318161"/>
    <lineage>
        <taxon>Bacteria</taxon>
        <taxon>Pseudomonadati</taxon>
        <taxon>Pseudomonadota</taxon>
        <taxon>Gammaproteobacteria</taxon>
        <taxon>Alteromonadales</taxon>
        <taxon>Shewanellaceae</taxon>
        <taxon>Shewanella</taxon>
    </lineage>
</organism>